<dbReference type="Proteomes" id="UP001147733">
    <property type="component" value="Unassembled WGS sequence"/>
</dbReference>
<dbReference type="SUPFAM" id="SSF56801">
    <property type="entry name" value="Acetyl-CoA synthetase-like"/>
    <property type="match status" value="1"/>
</dbReference>
<dbReference type="EMBL" id="JAPQKT010000004">
    <property type="protein sequence ID" value="KAJ5233614.1"/>
    <property type="molecule type" value="Genomic_DNA"/>
</dbReference>
<dbReference type="InterPro" id="IPR000873">
    <property type="entry name" value="AMP-dep_synth/lig_dom"/>
</dbReference>
<dbReference type="InterPro" id="IPR042099">
    <property type="entry name" value="ANL_N_sf"/>
</dbReference>
<evidence type="ECO:0000259" key="2">
    <source>
        <dbReference type="Pfam" id="PF00501"/>
    </source>
</evidence>
<protein>
    <recommendedName>
        <fullName evidence="2">AMP-dependent synthetase/ligase domain-containing protein</fullName>
    </recommendedName>
</protein>
<reference evidence="3" key="1">
    <citation type="submission" date="2022-11" db="EMBL/GenBank/DDBJ databases">
        <authorList>
            <person name="Petersen C."/>
        </authorList>
    </citation>
    <scope>NUCLEOTIDE SEQUENCE</scope>
    <source>
        <strain evidence="3">IBT 23319</strain>
    </source>
</reference>
<dbReference type="AlphaFoldDB" id="A0A9W9P157"/>
<organism evidence="3 4">
    <name type="scientific">Penicillium citrinum</name>
    <dbReference type="NCBI Taxonomy" id="5077"/>
    <lineage>
        <taxon>Eukaryota</taxon>
        <taxon>Fungi</taxon>
        <taxon>Dikarya</taxon>
        <taxon>Ascomycota</taxon>
        <taxon>Pezizomycotina</taxon>
        <taxon>Eurotiomycetes</taxon>
        <taxon>Eurotiomycetidae</taxon>
        <taxon>Eurotiales</taxon>
        <taxon>Aspergillaceae</taxon>
        <taxon>Penicillium</taxon>
    </lineage>
</organism>
<dbReference type="InterPro" id="IPR020845">
    <property type="entry name" value="AMP-binding_CS"/>
</dbReference>
<reference evidence="3" key="2">
    <citation type="journal article" date="2023" name="IMA Fungus">
        <title>Comparative genomic study of the Penicillium genus elucidates a diverse pangenome and 15 lateral gene transfer events.</title>
        <authorList>
            <person name="Petersen C."/>
            <person name="Sorensen T."/>
            <person name="Nielsen M.R."/>
            <person name="Sondergaard T.E."/>
            <person name="Sorensen J.L."/>
            <person name="Fitzpatrick D.A."/>
            <person name="Frisvad J.C."/>
            <person name="Nielsen K.L."/>
        </authorList>
    </citation>
    <scope>NUCLEOTIDE SEQUENCE</scope>
    <source>
        <strain evidence="3">IBT 23319</strain>
    </source>
</reference>
<comment type="caution">
    <text evidence="3">The sequence shown here is derived from an EMBL/GenBank/DDBJ whole genome shotgun (WGS) entry which is preliminary data.</text>
</comment>
<name>A0A9W9P157_PENCI</name>
<evidence type="ECO:0000313" key="4">
    <source>
        <dbReference type="Proteomes" id="UP001147733"/>
    </source>
</evidence>
<evidence type="ECO:0000313" key="3">
    <source>
        <dbReference type="EMBL" id="KAJ5233614.1"/>
    </source>
</evidence>
<dbReference type="GeneID" id="81383467"/>
<proteinExistence type="predicted"/>
<dbReference type="PANTHER" id="PTHR43201:SF3">
    <property type="entry name" value="ENZYME, PUTATIVE (JCVI)-RELATED"/>
    <property type="match status" value="1"/>
</dbReference>
<dbReference type="PANTHER" id="PTHR43201">
    <property type="entry name" value="ACYL-COA SYNTHETASE"/>
    <property type="match status" value="1"/>
</dbReference>
<keyword evidence="1" id="KW-0812">Transmembrane</keyword>
<evidence type="ECO:0000256" key="1">
    <source>
        <dbReference type="SAM" id="Phobius"/>
    </source>
</evidence>
<dbReference type="RefSeq" id="XP_056501114.1">
    <property type="nucleotide sequence ID" value="XM_056644300.1"/>
</dbReference>
<feature type="domain" description="AMP-dependent synthetase/ligase" evidence="2">
    <location>
        <begin position="73"/>
        <end position="367"/>
    </location>
</feature>
<keyword evidence="1" id="KW-0472">Membrane</keyword>
<dbReference type="OrthoDB" id="429813at2759"/>
<dbReference type="GO" id="GO:0031956">
    <property type="term" value="F:medium-chain fatty acid-CoA ligase activity"/>
    <property type="evidence" value="ECO:0007669"/>
    <property type="project" value="TreeGrafter"/>
</dbReference>
<accession>A0A9W9P157</accession>
<dbReference type="GO" id="GO:0006631">
    <property type="term" value="P:fatty acid metabolic process"/>
    <property type="evidence" value="ECO:0007669"/>
    <property type="project" value="TreeGrafter"/>
</dbReference>
<feature type="transmembrane region" description="Helical" evidence="1">
    <location>
        <begin position="290"/>
        <end position="312"/>
    </location>
</feature>
<keyword evidence="1" id="KW-1133">Transmembrane helix</keyword>
<gene>
    <name evidence="3" type="ORF">N7469_005380</name>
</gene>
<dbReference type="Pfam" id="PF00501">
    <property type="entry name" value="AMP-binding"/>
    <property type="match status" value="1"/>
</dbReference>
<dbReference type="Gene3D" id="3.40.50.12780">
    <property type="entry name" value="N-terminal domain of ligase-like"/>
    <property type="match status" value="1"/>
</dbReference>
<keyword evidence="4" id="KW-1185">Reference proteome</keyword>
<sequence>MNIFEAFETNGPSQRRSRPLLRKALHFVTTTKPTTMTESLSKNSNTDKMEDDAEQEVFIGGKCRKRLIPHIIDETARLTPDLECMSIPRNNDPSDRWKPVSWPQITNAVNYAAQLLIMQVGHPAPGTFPTVAYIGLEDPRYPAFIIGAIKAGYKALLVSPRNPIEAQRNLFVKTNCSFVFYDSQYTPVVQLYVDTKPGMKSIAVAPFEEWITDGVTPVEYTKTFAEAEWDPYVMLHTSGSTGFPKAVVVRQGMMAAYDLHRYIPARNGSLTWLPTWAGFPNPRRLLIMPLFHAAGIMMSTVFAFCYSLPIAFRDPHRRKTIDNVVKWLQHSNPGWTVLPPAILDQMSHSPVAVNELKKLHMIGTGGGKRSFIFSGNRSFSAD</sequence>
<dbReference type="PROSITE" id="PS00455">
    <property type="entry name" value="AMP_BINDING"/>
    <property type="match status" value="1"/>
</dbReference>